<evidence type="ECO:0000313" key="1">
    <source>
        <dbReference type="EMBL" id="KAL2058966.1"/>
    </source>
</evidence>
<sequence>MPLSADHLPRSLWSGAVVLSATLPSVNESCTAELENYHHISILAKPSHSLWNRAFLLRFPRHERHPPMPTPVSPPTIYFLPNSTIKEPCLIKSPSASQHNQHA</sequence>
<keyword evidence="2" id="KW-1185">Reference proteome</keyword>
<gene>
    <name evidence="1" type="ORF">ABVK25_000258</name>
</gene>
<proteinExistence type="predicted"/>
<dbReference type="Proteomes" id="UP001590951">
    <property type="component" value="Unassembled WGS sequence"/>
</dbReference>
<evidence type="ECO:0000313" key="2">
    <source>
        <dbReference type="Proteomes" id="UP001590951"/>
    </source>
</evidence>
<protein>
    <recommendedName>
        <fullName evidence="3">Secreted protein</fullName>
    </recommendedName>
</protein>
<dbReference type="EMBL" id="JBHFEH010000001">
    <property type="protein sequence ID" value="KAL2058966.1"/>
    <property type="molecule type" value="Genomic_DNA"/>
</dbReference>
<organism evidence="1 2">
    <name type="scientific">Lepraria finkii</name>
    <dbReference type="NCBI Taxonomy" id="1340010"/>
    <lineage>
        <taxon>Eukaryota</taxon>
        <taxon>Fungi</taxon>
        <taxon>Dikarya</taxon>
        <taxon>Ascomycota</taxon>
        <taxon>Pezizomycotina</taxon>
        <taxon>Lecanoromycetes</taxon>
        <taxon>OSLEUM clade</taxon>
        <taxon>Lecanoromycetidae</taxon>
        <taxon>Lecanorales</taxon>
        <taxon>Lecanorineae</taxon>
        <taxon>Stereocaulaceae</taxon>
        <taxon>Lepraria</taxon>
    </lineage>
</organism>
<accession>A0ABR4BQ17</accession>
<evidence type="ECO:0008006" key="3">
    <source>
        <dbReference type="Google" id="ProtNLM"/>
    </source>
</evidence>
<comment type="caution">
    <text evidence="1">The sequence shown here is derived from an EMBL/GenBank/DDBJ whole genome shotgun (WGS) entry which is preliminary data.</text>
</comment>
<reference evidence="1 2" key="1">
    <citation type="submission" date="2024-09" db="EMBL/GenBank/DDBJ databases">
        <title>Rethinking Asexuality: The Enigmatic Case of Functional Sexual Genes in Lepraria (Stereocaulaceae).</title>
        <authorList>
            <person name="Doellman M."/>
            <person name="Sun Y."/>
            <person name="Barcenas-Pena A."/>
            <person name="Lumbsch H.T."/>
            <person name="Grewe F."/>
        </authorList>
    </citation>
    <scope>NUCLEOTIDE SEQUENCE [LARGE SCALE GENOMIC DNA]</scope>
    <source>
        <strain evidence="1 2">Grewe 0041</strain>
    </source>
</reference>
<name>A0ABR4BQ17_9LECA</name>